<dbReference type="PANTHER" id="PTHR38790">
    <property type="entry name" value="2EXR DOMAIN-CONTAINING PROTEIN-RELATED"/>
    <property type="match status" value="1"/>
</dbReference>
<evidence type="ECO:0000259" key="2">
    <source>
        <dbReference type="Pfam" id="PF12937"/>
    </source>
</evidence>
<dbReference type="InterPro" id="IPR036047">
    <property type="entry name" value="F-box-like_dom_sf"/>
</dbReference>
<gene>
    <name evidence="3" type="ORF">CB0940_09647</name>
    <name evidence="4" type="ORF">RHO25_010671</name>
</gene>
<accession>A0A2G5HFR3</accession>
<organism evidence="3 5">
    <name type="scientific">Cercospora beticola</name>
    <name type="common">Sugarbeet leaf spot fungus</name>
    <dbReference type="NCBI Taxonomy" id="122368"/>
    <lineage>
        <taxon>Eukaryota</taxon>
        <taxon>Fungi</taxon>
        <taxon>Dikarya</taxon>
        <taxon>Ascomycota</taxon>
        <taxon>Pezizomycotina</taxon>
        <taxon>Dothideomycetes</taxon>
        <taxon>Dothideomycetidae</taxon>
        <taxon>Mycosphaerellales</taxon>
        <taxon>Mycosphaerellaceae</taxon>
        <taxon>Cercospora</taxon>
    </lineage>
</organism>
<dbReference type="Gene3D" id="1.20.1280.50">
    <property type="match status" value="1"/>
</dbReference>
<dbReference type="Pfam" id="PF12937">
    <property type="entry name" value="F-box-like"/>
    <property type="match status" value="1"/>
</dbReference>
<protein>
    <recommendedName>
        <fullName evidence="2">F-box domain-containing protein</fullName>
    </recommendedName>
</protein>
<dbReference type="InterPro" id="IPR001810">
    <property type="entry name" value="F-box_dom"/>
</dbReference>
<name>A0A2G5HFR3_CERBT</name>
<reference evidence="3 5" key="1">
    <citation type="submission" date="2015-10" db="EMBL/GenBank/DDBJ databases">
        <title>The cercosporin biosynthetic gene cluster was horizontally transferred to several fungal lineages and shown to be expanded in Cercospora beticola based on microsynteny with recipient genomes.</title>
        <authorList>
            <person name="De Jonge R."/>
            <person name="Ebert M.K."/>
            <person name="Suttle J.C."/>
            <person name="Jurick Ii W.M."/>
            <person name="Secor G.A."/>
            <person name="Thomma B.P."/>
            <person name="Van De Peer Y."/>
            <person name="Bolton M.D."/>
        </authorList>
    </citation>
    <scope>NUCLEOTIDE SEQUENCE [LARGE SCALE GENOMIC DNA]</scope>
    <source>
        <strain evidence="3 5">09-40</strain>
    </source>
</reference>
<dbReference type="SUPFAM" id="SSF81383">
    <property type="entry name" value="F-box domain"/>
    <property type="match status" value="1"/>
</dbReference>
<keyword evidence="6" id="KW-1185">Reference proteome</keyword>
<evidence type="ECO:0000313" key="3">
    <source>
        <dbReference type="EMBL" id="PIA91426.1"/>
    </source>
</evidence>
<dbReference type="EMBL" id="CP134190">
    <property type="protein sequence ID" value="WPB06016.1"/>
    <property type="molecule type" value="Genomic_DNA"/>
</dbReference>
<dbReference type="Proteomes" id="UP001302367">
    <property type="component" value="Chromosome 7"/>
</dbReference>
<proteinExistence type="predicted"/>
<evidence type="ECO:0000313" key="4">
    <source>
        <dbReference type="EMBL" id="WPB06016.1"/>
    </source>
</evidence>
<dbReference type="PANTHER" id="PTHR38790:SF4">
    <property type="entry name" value="2EXR DOMAIN-CONTAINING PROTEIN"/>
    <property type="match status" value="1"/>
</dbReference>
<dbReference type="AlphaFoldDB" id="A0A2G5HFR3"/>
<feature type="coiled-coil region" evidence="1">
    <location>
        <begin position="412"/>
        <end position="439"/>
    </location>
</feature>
<evidence type="ECO:0000256" key="1">
    <source>
        <dbReference type="SAM" id="Coils"/>
    </source>
</evidence>
<evidence type="ECO:0000313" key="6">
    <source>
        <dbReference type="Proteomes" id="UP001302367"/>
    </source>
</evidence>
<dbReference type="OrthoDB" id="3648838at2759"/>
<evidence type="ECO:0000313" key="5">
    <source>
        <dbReference type="Proteomes" id="UP000230605"/>
    </source>
</evidence>
<feature type="domain" description="F-box" evidence="2">
    <location>
        <begin position="460"/>
        <end position="495"/>
    </location>
</feature>
<dbReference type="CDD" id="cd09917">
    <property type="entry name" value="F-box_SF"/>
    <property type="match status" value="1"/>
</dbReference>
<keyword evidence="1" id="KW-0175">Coiled coil</keyword>
<reference evidence="4 6" key="2">
    <citation type="submission" date="2023-09" db="EMBL/GenBank/DDBJ databases">
        <title>Complete-Gapless Cercospora beticola genome.</title>
        <authorList>
            <person name="Wyatt N.A."/>
            <person name="Spanner R.E."/>
            <person name="Bolton M.D."/>
        </authorList>
    </citation>
    <scope>NUCLEOTIDE SEQUENCE [LARGE SCALE GENOMIC DNA]</scope>
    <source>
        <strain evidence="4">Cb09-40</strain>
    </source>
</reference>
<dbReference type="EMBL" id="LKMD01000106">
    <property type="protein sequence ID" value="PIA91426.1"/>
    <property type="molecule type" value="Genomic_DNA"/>
</dbReference>
<sequence>MAYPYLRDELRCMKGPPAIRPEDAVVDSKNADPQLSAPFFRLPQAIRKTIYSHVFGSGLIHVLSRECESSDRWLPYHSGLTTLNWPGNKKVREYRKNTYAICQYDDWDRYYALSKRCNASAESGQFHFGCHCPNDVGGADYEQRHSRCLRPIRDLEAGDYTSLCDFGEWVQTQRDSGHVREDCEECKDVLASQMKQFGPAKVGGLAKLHGSTTFPLKLLQVCRTIYAEALQTPYKQYTFHFTNCHAVEQFAGRVLTRRQAESVSSVQVDDLYGYKDLFTLQRSFPNLKQLRASSHLPQFFEEKRWDNAVAFLGGNHLEKVDLFRSRSVINEEEGQMYDFTEKFLVCKSISAARALVESLEDAYMVERFRERMVFLSLTDDHVQRHATCAPKSVVARKLPALRPAQNVANGYRSEHELEIDRLKAELADARHQISILRRGSEGRMLEMSSTSGIVELCPFSTIPVELLARIFSFLDQRADIASCRLVCRDFREHSSPFLITEVVYAARAEAIARLIDVAEHPYFSKHVTTLLYDASFYDVDVADEPSNYTDLVHEQIEAFSTHDLSGRSEAYRDLWLRMKDATPEHQRHMFPGPPESKTHRRDPTFILYQGLFEYAMAFETQNDIYESDLPKTLFEFLFSSLPKLRHVRMGDWRNLARAGENFADLRYRLFGKMLAPTIRGLETQNESTWPDFLFLLEMCCYSSHGALQSISISDHPYDMDSDMYKGYDHDYNSRLAVPLDTNFDLLLSDDDPFEKLAGLRSLQLPLNIWHGWTAEKRIAEFIYYCQDKSFVRPLLQACSATLGSLELIAEDGGLLATTMGVEYFDTDDVLRNGGLFLANSLFPVHFTALRSLELRGWLFTEKGITTFLSTVRSTLRELLLLDNVLLHNSGRLAKWGGVNMHLHGVQIDNFLHSQDERPYKLDLEKTWLAGRRNLLTPRKLVKHRRNPDATRLLYGTPAMENWKDYILGDIDLQIFDGPL</sequence>
<dbReference type="Proteomes" id="UP000230605">
    <property type="component" value="Chromosome 7"/>
</dbReference>